<comment type="similarity">
    <text evidence="3 7">Belongs to the NAD(P)-dependent epimerase/dehydratase family. dTDP-glucose dehydratase subfamily.</text>
</comment>
<proteinExistence type="inferred from homology"/>
<dbReference type="GO" id="GO:0008460">
    <property type="term" value="F:dTDP-glucose 4,6-dehydratase activity"/>
    <property type="evidence" value="ECO:0007669"/>
    <property type="project" value="UniProtKB-EC"/>
</dbReference>
<dbReference type="Gene3D" id="3.40.50.720">
    <property type="entry name" value="NAD(P)-binding Rossmann-like Domain"/>
    <property type="match status" value="1"/>
</dbReference>
<evidence type="ECO:0000256" key="1">
    <source>
        <dbReference type="ARBA" id="ARBA00001539"/>
    </source>
</evidence>
<evidence type="ECO:0000256" key="7">
    <source>
        <dbReference type="RuleBase" id="RU004473"/>
    </source>
</evidence>
<dbReference type="KEGG" id="bgp:BGL_2c19110"/>
<evidence type="ECO:0000256" key="3">
    <source>
        <dbReference type="ARBA" id="ARBA00008178"/>
    </source>
</evidence>
<name>A0A0B6RX98_BURPL</name>
<dbReference type="GO" id="GO:0009225">
    <property type="term" value="P:nucleotide-sugar metabolic process"/>
    <property type="evidence" value="ECO:0007669"/>
    <property type="project" value="InterPro"/>
</dbReference>
<evidence type="ECO:0000313" key="10">
    <source>
        <dbReference type="Proteomes" id="UP000031838"/>
    </source>
</evidence>
<dbReference type="PANTHER" id="PTHR43000">
    <property type="entry name" value="DTDP-D-GLUCOSE 4,6-DEHYDRATASE-RELATED"/>
    <property type="match status" value="1"/>
</dbReference>
<dbReference type="RefSeq" id="WP_042629511.1">
    <property type="nucleotide sequence ID" value="NZ_CP002581.1"/>
</dbReference>
<evidence type="ECO:0000259" key="8">
    <source>
        <dbReference type="Pfam" id="PF16363"/>
    </source>
</evidence>
<dbReference type="EC" id="4.2.1.46" evidence="4 7"/>
<gene>
    <name evidence="9" type="primary">rfbB</name>
    <name evidence="9" type="ORF">BGL_2c19110</name>
</gene>
<reference evidence="9 10" key="2">
    <citation type="journal article" date="2016" name="Appl. Microbiol. Biotechnol.">
        <title>Mutations improving production and secretion of extracellular lipase by Burkholderia glumae PG1.</title>
        <authorList>
            <person name="Knapp A."/>
            <person name="Voget S."/>
            <person name="Gao R."/>
            <person name="Zaburannyi N."/>
            <person name="Krysciak D."/>
            <person name="Breuer M."/>
            <person name="Hauer B."/>
            <person name="Streit W.R."/>
            <person name="Muller R."/>
            <person name="Daniel R."/>
            <person name="Jaeger K.E."/>
        </authorList>
    </citation>
    <scope>NUCLEOTIDE SEQUENCE [LARGE SCALE GENOMIC DNA]</scope>
    <source>
        <strain evidence="9 10">PG1</strain>
    </source>
</reference>
<keyword evidence="5" id="KW-0520">NAD</keyword>
<dbReference type="HOGENOM" id="CLU_007383_1_14_4"/>
<dbReference type="InterPro" id="IPR005888">
    <property type="entry name" value="dTDP_Gluc_deHydtase"/>
</dbReference>
<comment type="cofactor">
    <cofactor evidence="2 7">
        <name>NAD(+)</name>
        <dbReference type="ChEBI" id="CHEBI:57540"/>
    </cofactor>
</comment>
<evidence type="ECO:0000256" key="4">
    <source>
        <dbReference type="ARBA" id="ARBA00011990"/>
    </source>
</evidence>
<reference evidence="10" key="1">
    <citation type="submission" date="2011-03" db="EMBL/GenBank/DDBJ databases">
        <authorList>
            <person name="Voget S."/>
            <person name="Streit W.R."/>
            <person name="Jaeger K.E."/>
            <person name="Daniel R."/>
        </authorList>
    </citation>
    <scope>NUCLEOTIDE SEQUENCE [LARGE SCALE GENOMIC DNA]</scope>
    <source>
        <strain evidence="10">PG1</strain>
    </source>
</reference>
<dbReference type="InterPro" id="IPR016040">
    <property type="entry name" value="NAD(P)-bd_dom"/>
</dbReference>
<dbReference type="SUPFAM" id="SSF51735">
    <property type="entry name" value="NAD(P)-binding Rossmann-fold domains"/>
    <property type="match status" value="1"/>
</dbReference>
<sequence length="353" mass="39252">MIVVTGGAGFIGSNFMLDWARSQAEPVVNVDKLTHTGSRSTLKLMRWPSPYRFVEADICDGVGMARLFEAWRPRAVVHFAAESHVDRSLRMPESFIRSNVEGTLALLQAARRYWLGLPGDEQAAFRFLHVSTDEVFGSLGPTGAPFSEASPYAPNNPYSATKAASDHLVRAWHHSFGLPTLTTHCSNNYGPFQFPDKLIPLMIRCALEGNSLPVHGDGRNLRDWLYVGDHCSALRKVLAGGVPGETYNIGGGNELTNMEVVGALCDLLDRLRPKSAGSYRQQICMVADRSGHDRRYAIDAGKIQARLGWMPTESFDTGLAKTVRWYLDNRRWVDEVACGEYRKWEGDIYAKQA</sequence>
<evidence type="ECO:0000256" key="6">
    <source>
        <dbReference type="ARBA" id="ARBA00023239"/>
    </source>
</evidence>
<dbReference type="InterPro" id="IPR036291">
    <property type="entry name" value="NAD(P)-bd_dom_sf"/>
</dbReference>
<keyword evidence="10" id="KW-1185">Reference proteome</keyword>
<dbReference type="AlphaFoldDB" id="A0A0B6RX98"/>
<dbReference type="Pfam" id="PF16363">
    <property type="entry name" value="GDP_Man_Dehyd"/>
    <property type="match status" value="1"/>
</dbReference>
<dbReference type="CDD" id="cd05246">
    <property type="entry name" value="dTDP_GD_SDR_e"/>
    <property type="match status" value="1"/>
</dbReference>
<evidence type="ECO:0000256" key="2">
    <source>
        <dbReference type="ARBA" id="ARBA00001911"/>
    </source>
</evidence>
<protein>
    <recommendedName>
        <fullName evidence="4 7">dTDP-glucose 4,6-dehydratase</fullName>
        <ecNumber evidence="4 7">4.2.1.46</ecNumber>
    </recommendedName>
</protein>
<comment type="catalytic activity">
    <reaction evidence="1 7">
        <text>dTDP-alpha-D-glucose = dTDP-4-dehydro-6-deoxy-alpha-D-glucose + H2O</text>
        <dbReference type="Rhea" id="RHEA:17221"/>
        <dbReference type="ChEBI" id="CHEBI:15377"/>
        <dbReference type="ChEBI" id="CHEBI:57477"/>
        <dbReference type="ChEBI" id="CHEBI:57649"/>
        <dbReference type="EC" id="4.2.1.46"/>
    </reaction>
</comment>
<accession>A0A0B6RX98</accession>
<dbReference type="Gene3D" id="3.90.25.10">
    <property type="entry name" value="UDP-galactose 4-epimerase, domain 1"/>
    <property type="match status" value="1"/>
</dbReference>
<evidence type="ECO:0000256" key="5">
    <source>
        <dbReference type="ARBA" id="ARBA00023027"/>
    </source>
</evidence>
<dbReference type="NCBIfam" id="TIGR01181">
    <property type="entry name" value="dTDP_gluc_dehyt"/>
    <property type="match status" value="1"/>
</dbReference>
<dbReference type="Proteomes" id="UP000031838">
    <property type="component" value="Chromosome 2"/>
</dbReference>
<keyword evidence="6 7" id="KW-0456">Lyase</keyword>
<feature type="domain" description="NAD(P)-binding" evidence="8">
    <location>
        <begin position="4"/>
        <end position="321"/>
    </location>
</feature>
<evidence type="ECO:0000313" key="9">
    <source>
        <dbReference type="EMBL" id="AJK49977.1"/>
    </source>
</evidence>
<organism evidence="9 10">
    <name type="scientific">Burkholderia plantarii</name>
    <dbReference type="NCBI Taxonomy" id="41899"/>
    <lineage>
        <taxon>Bacteria</taxon>
        <taxon>Pseudomonadati</taxon>
        <taxon>Pseudomonadota</taxon>
        <taxon>Betaproteobacteria</taxon>
        <taxon>Burkholderiales</taxon>
        <taxon>Burkholderiaceae</taxon>
        <taxon>Burkholderia</taxon>
    </lineage>
</organism>
<dbReference type="EMBL" id="CP002581">
    <property type="protein sequence ID" value="AJK49977.1"/>
    <property type="molecule type" value="Genomic_DNA"/>
</dbReference>